<feature type="domain" description="Peptidase S26" evidence="10">
    <location>
        <begin position="10"/>
        <end position="165"/>
    </location>
</feature>
<sequence length="176" mass="20155">MQTKIKKIIVDYVSPVMFALILSLFIRTYIAEAYWIPSESMVPTLNVNDHLIVEKVSEKIVGFERGDVIVFKAPPQLAKDENLIKRVIGLPGDTIEIRKGKLYVNNEVLDEPYVKVKMNQDFKSFTVPENSLFVMGDNRNNSYDSRYWGVVPQENVIGKAVARYYPLNEMGLLSHK</sequence>
<evidence type="ECO:0000256" key="8">
    <source>
        <dbReference type="RuleBase" id="RU003993"/>
    </source>
</evidence>
<dbReference type="RefSeq" id="WP_155477945.1">
    <property type="nucleotide sequence ID" value="NZ_WNKU01000040.1"/>
</dbReference>
<dbReference type="PROSITE" id="PS00501">
    <property type="entry name" value="SPASE_I_1"/>
    <property type="match status" value="1"/>
</dbReference>
<dbReference type="AlphaFoldDB" id="A0A6I3SP95"/>
<keyword evidence="12" id="KW-1185">Reference proteome</keyword>
<organism evidence="11 12">
    <name type="scientific">Heliobacterium mobile</name>
    <name type="common">Heliobacillus mobilis</name>
    <dbReference type="NCBI Taxonomy" id="28064"/>
    <lineage>
        <taxon>Bacteria</taxon>
        <taxon>Bacillati</taxon>
        <taxon>Bacillota</taxon>
        <taxon>Clostridia</taxon>
        <taxon>Eubacteriales</taxon>
        <taxon>Heliobacteriaceae</taxon>
        <taxon>Heliobacterium</taxon>
    </lineage>
</organism>
<dbReference type="InterPro" id="IPR019757">
    <property type="entry name" value="Pept_S26A_signal_pept_1_Lys-AS"/>
</dbReference>
<proteinExistence type="inferred from homology"/>
<dbReference type="PROSITE" id="PS00760">
    <property type="entry name" value="SPASE_I_2"/>
    <property type="match status" value="1"/>
</dbReference>
<dbReference type="GO" id="GO:0006465">
    <property type="term" value="P:signal peptide processing"/>
    <property type="evidence" value="ECO:0007669"/>
    <property type="project" value="InterPro"/>
</dbReference>
<evidence type="ECO:0000256" key="1">
    <source>
        <dbReference type="ARBA" id="ARBA00000677"/>
    </source>
</evidence>
<dbReference type="EC" id="3.4.21.89" evidence="4 8"/>
<evidence type="ECO:0000256" key="2">
    <source>
        <dbReference type="ARBA" id="ARBA00004401"/>
    </source>
</evidence>
<comment type="caution">
    <text evidence="11">The sequence shown here is derived from an EMBL/GenBank/DDBJ whole genome shotgun (WGS) entry which is preliminary data.</text>
</comment>
<dbReference type="CDD" id="cd06530">
    <property type="entry name" value="S26_SPase_I"/>
    <property type="match status" value="1"/>
</dbReference>
<dbReference type="InterPro" id="IPR019756">
    <property type="entry name" value="Pept_S26A_signal_pept_1_Ser-AS"/>
</dbReference>
<dbReference type="PANTHER" id="PTHR43390:SF1">
    <property type="entry name" value="CHLOROPLAST PROCESSING PEPTIDASE"/>
    <property type="match status" value="1"/>
</dbReference>
<protein>
    <recommendedName>
        <fullName evidence="4 8">Signal peptidase I</fullName>
        <ecNumber evidence="4 8">3.4.21.89</ecNumber>
    </recommendedName>
</protein>
<dbReference type="InterPro" id="IPR019533">
    <property type="entry name" value="Peptidase_S26"/>
</dbReference>
<comment type="catalytic activity">
    <reaction evidence="1 8">
        <text>Cleavage of hydrophobic, N-terminal signal or leader sequences from secreted and periplasmic proteins.</text>
        <dbReference type="EC" id="3.4.21.89"/>
    </reaction>
</comment>
<keyword evidence="6 8" id="KW-0378">Hydrolase</keyword>
<evidence type="ECO:0000256" key="7">
    <source>
        <dbReference type="PIRSR" id="PIRSR600223-1"/>
    </source>
</evidence>
<keyword evidence="8" id="KW-0812">Transmembrane</keyword>
<keyword evidence="8" id="KW-0472">Membrane</keyword>
<dbReference type="GO" id="GO:0004252">
    <property type="term" value="F:serine-type endopeptidase activity"/>
    <property type="evidence" value="ECO:0007669"/>
    <property type="project" value="InterPro"/>
</dbReference>
<dbReference type="GO" id="GO:0005886">
    <property type="term" value="C:plasma membrane"/>
    <property type="evidence" value="ECO:0007669"/>
    <property type="project" value="UniProtKB-SubCell"/>
</dbReference>
<name>A0A6I3SP95_HELMO</name>
<keyword evidence="8" id="KW-1133">Transmembrane helix</keyword>
<evidence type="ECO:0000256" key="9">
    <source>
        <dbReference type="RuleBase" id="RU362042"/>
    </source>
</evidence>
<dbReference type="GO" id="GO:0009003">
    <property type="term" value="F:signal peptidase activity"/>
    <property type="evidence" value="ECO:0007669"/>
    <property type="project" value="UniProtKB-EC"/>
</dbReference>
<dbReference type="EMBL" id="WNKU01000040">
    <property type="protein sequence ID" value="MTV50864.1"/>
    <property type="molecule type" value="Genomic_DNA"/>
</dbReference>
<evidence type="ECO:0000259" key="10">
    <source>
        <dbReference type="Pfam" id="PF10502"/>
    </source>
</evidence>
<evidence type="ECO:0000256" key="5">
    <source>
        <dbReference type="ARBA" id="ARBA00022670"/>
    </source>
</evidence>
<dbReference type="OrthoDB" id="9802919at2"/>
<feature type="active site" evidence="7">
    <location>
        <position position="85"/>
    </location>
</feature>
<feature type="active site" evidence="7">
    <location>
        <position position="40"/>
    </location>
</feature>
<dbReference type="NCBIfam" id="TIGR02227">
    <property type="entry name" value="sigpep_I_bact"/>
    <property type="match status" value="1"/>
</dbReference>
<gene>
    <name evidence="11" type="primary">lepB</name>
    <name evidence="11" type="ORF">GJ688_18190</name>
</gene>
<dbReference type="SUPFAM" id="SSF51306">
    <property type="entry name" value="LexA/Signal peptidase"/>
    <property type="match status" value="1"/>
</dbReference>
<dbReference type="InterPro" id="IPR036286">
    <property type="entry name" value="LexA/Signal_pep-like_sf"/>
</dbReference>
<evidence type="ECO:0000256" key="4">
    <source>
        <dbReference type="ARBA" id="ARBA00013208"/>
    </source>
</evidence>
<evidence type="ECO:0000313" key="11">
    <source>
        <dbReference type="EMBL" id="MTV50864.1"/>
    </source>
</evidence>
<dbReference type="Pfam" id="PF10502">
    <property type="entry name" value="Peptidase_S26"/>
    <property type="match status" value="1"/>
</dbReference>
<comment type="similarity">
    <text evidence="3 9">Belongs to the peptidase S26 family.</text>
</comment>
<dbReference type="InterPro" id="IPR019758">
    <property type="entry name" value="Pept_S26A_signal_pept_1_CS"/>
</dbReference>
<dbReference type="PANTHER" id="PTHR43390">
    <property type="entry name" value="SIGNAL PEPTIDASE I"/>
    <property type="match status" value="1"/>
</dbReference>
<reference evidence="11 12" key="1">
    <citation type="submission" date="2019-11" db="EMBL/GenBank/DDBJ databases">
        <title>Whole-genome sequence of a the green, strictly anaerobic photosynthetic bacterium Heliobacillus mobilis DSM 6151.</title>
        <authorList>
            <person name="Kyndt J.A."/>
            <person name="Meyer T.E."/>
        </authorList>
    </citation>
    <scope>NUCLEOTIDE SEQUENCE [LARGE SCALE GENOMIC DNA]</scope>
    <source>
        <strain evidence="11 12">DSM 6151</strain>
    </source>
</reference>
<dbReference type="PROSITE" id="PS00761">
    <property type="entry name" value="SPASE_I_3"/>
    <property type="match status" value="1"/>
</dbReference>
<comment type="subcellular location">
    <subcellularLocation>
        <location evidence="2">Cell membrane</location>
        <topology evidence="2">Single-pass type II membrane protein</topology>
    </subcellularLocation>
    <subcellularLocation>
        <location evidence="9">Membrane</location>
        <topology evidence="9">Single-pass type II membrane protein</topology>
    </subcellularLocation>
</comment>
<keyword evidence="5 8" id="KW-0645">Protease</keyword>
<dbReference type="Proteomes" id="UP000430670">
    <property type="component" value="Unassembled WGS sequence"/>
</dbReference>
<dbReference type="InterPro" id="IPR000223">
    <property type="entry name" value="Pept_S26A_signal_pept_1"/>
</dbReference>
<feature type="transmembrane region" description="Helical" evidence="8">
    <location>
        <begin position="12"/>
        <end position="30"/>
    </location>
</feature>
<evidence type="ECO:0000256" key="3">
    <source>
        <dbReference type="ARBA" id="ARBA00009370"/>
    </source>
</evidence>
<evidence type="ECO:0000256" key="6">
    <source>
        <dbReference type="ARBA" id="ARBA00022801"/>
    </source>
</evidence>
<dbReference type="Gene3D" id="2.10.109.10">
    <property type="entry name" value="Umud Fragment, subunit A"/>
    <property type="match status" value="1"/>
</dbReference>
<evidence type="ECO:0000313" key="12">
    <source>
        <dbReference type="Proteomes" id="UP000430670"/>
    </source>
</evidence>
<accession>A0A6I3SP95</accession>
<dbReference type="PRINTS" id="PR00727">
    <property type="entry name" value="LEADERPTASE"/>
</dbReference>